<dbReference type="Gene3D" id="3.30.479.20">
    <property type="entry name" value="Elongation factor Ts, dimerisation domain"/>
    <property type="match status" value="2"/>
</dbReference>
<dbReference type="Gene3D" id="2.40.50.140">
    <property type="entry name" value="Nucleic acid-binding proteins"/>
    <property type="match status" value="2"/>
</dbReference>
<evidence type="ECO:0000256" key="15">
    <source>
        <dbReference type="RuleBase" id="RU000642"/>
    </source>
</evidence>
<comment type="subcellular location">
    <subcellularLocation>
        <location evidence="14">Mitochondrion</location>
    </subcellularLocation>
    <subcellularLocation>
        <location evidence="1">Plastid</location>
        <location evidence="1">Chloroplast</location>
    </subcellularLocation>
</comment>
<dbReference type="GO" id="GO:0009507">
    <property type="term" value="C:chloroplast"/>
    <property type="evidence" value="ECO:0007669"/>
    <property type="project" value="UniProtKB-SubCell"/>
</dbReference>
<dbReference type="PROSITE" id="PS01127">
    <property type="entry name" value="EF_TS_2"/>
    <property type="match status" value="1"/>
</dbReference>
<feature type="region of interest" description="Disordered" evidence="16">
    <location>
        <begin position="388"/>
        <end position="421"/>
    </location>
</feature>
<keyword evidence="4" id="KW-0934">Plastid</keyword>
<dbReference type="CDD" id="cd14275">
    <property type="entry name" value="UBA_EF-Ts"/>
    <property type="match status" value="2"/>
</dbReference>
<evidence type="ECO:0000256" key="8">
    <source>
        <dbReference type="ARBA" id="ARBA00022946"/>
    </source>
</evidence>
<keyword evidence="3" id="KW-0150">Chloroplast</keyword>
<dbReference type="Gene3D" id="1.10.8.10">
    <property type="entry name" value="DNA helicase RuvA subunit, C-terminal domain"/>
    <property type="match status" value="2"/>
</dbReference>
<dbReference type="InterPro" id="IPR009060">
    <property type="entry name" value="UBA-like_sf"/>
</dbReference>
<comment type="similarity">
    <text evidence="2 14 15">Belongs to the EF-Ts family.</text>
</comment>
<keyword evidence="6 14" id="KW-0251">Elongation factor</keyword>
<feature type="compositionally biased region" description="Basic and acidic residues" evidence="16">
    <location>
        <begin position="621"/>
        <end position="633"/>
    </location>
</feature>
<dbReference type="FunFam" id="1.10.286.20:FF:000001">
    <property type="entry name" value="Elongation factor Ts"/>
    <property type="match status" value="2"/>
</dbReference>
<evidence type="ECO:0000256" key="7">
    <source>
        <dbReference type="ARBA" id="ARBA00022917"/>
    </source>
</evidence>
<proteinExistence type="inferred from homology"/>
<evidence type="ECO:0000256" key="10">
    <source>
        <dbReference type="ARBA" id="ARBA00056139"/>
    </source>
</evidence>
<keyword evidence="5" id="KW-0677">Repeat</keyword>
<evidence type="ECO:0000256" key="14">
    <source>
        <dbReference type="HAMAP-Rule" id="MF_03135"/>
    </source>
</evidence>
<protein>
    <recommendedName>
        <fullName evidence="14">Elongation factor Ts, mitochondrial</fullName>
        <shortName evidence="14">EF-Ts</shortName>
        <shortName evidence="14">EF-TsMt</shortName>
    </recommendedName>
</protein>
<dbReference type="NCBIfam" id="TIGR00116">
    <property type="entry name" value="tsf"/>
    <property type="match status" value="3"/>
</dbReference>
<feature type="compositionally biased region" description="Basic and acidic residues" evidence="16">
    <location>
        <begin position="135"/>
        <end position="144"/>
    </location>
</feature>
<evidence type="ECO:0000256" key="1">
    <source>
        <dbReference type="ARBA" id="ARBA00004229"/>
    </source>
</evidence>
<feature type="region of interest" description="Disordered" evidence="16">
    <location>
        <begin position="84"/>
        <end position="144"/>
    </location>
</feature>
<dbReference type="InterPro" id="IPR018101">
    <property type="entry name" value="Transl_elong_Ts_CS"/>
</dbReference>
<evidence type="ECO:0000256" key="16">
    <source>
        <dbReference type="SAM" id="MobiDB-lite"/>
    </source>
</evidence>
<dbReference type="InterPro" id="IPR012340">
    <property type="entry name" value="NA-bd_OB-fold"/>
</dbReference>
<keyword evidence="8" id="KW-0809">Transit peptide</keyword>
<dbReference type="PROSITE" id="PS01126">
    <property type="entry name" value="EF_TS_1"/>
    <property type="match status" value="2"/>
</dbReference>
<feature type="compositionally biased region" description="Polar residues" evidence="16">
    <location>
        <begin position="544"/>
        <end position="560"/>
    </location>
</feature>
<dbReference type="GO" id="GO:0005739">
    <property type="term" value="C:mitochondrion"/>
    <property type="evidence" value="ECO:0007669"/>
    <property type="project" value="UniProtKB-SubCell"/>
</dbReference>
<name>A0A2C9W636_MANES</name>
<dbReference type="PROSITE" id="PS50126">
    <property type="entry name" value="S1"/>
    <property type="match status" value="2"/>
</dbReference>
<dbReference type="Pfam" id="PF00575">
    <property type="entry name" value="S1"/>
    <property type="match status" value="2"/>
</dbReference>
<evidence type="ECO:0000256" key="9">
    <source>
        <dbReference type="ARBA" id="ARBA00025453"/>
    </source>
</evidence>
<dbReference type="EMBL" id="CM004389">
    <property type="protein sequence ID" value="OAY53794.1"/>
    <property type="molecule type" value="Genomic_DNA"/>
</dbReference>
<dbReference type="AlphaFoldDB" id="A0A2C9W636"/>
<dbReference type="GO" id="GO:0003729">
    <property type="term" value="F:mRNA binding"/>
    <property type="evidence" value="ECO:0007669"/>
    <property type="project" value="UniProtKB-ARBA"/>
</dbReference>
<feature type="region of interest" description="Disordered" evidence="16">
    <location>
        <begin position="740"/>
        <end position="767"/>
    </location>
</feature>
<dbReference type="GO" id="GO:0070125">
    <property type="term" value="P:mitochondrial translational elongation"/>
    <property type="evidence" value="ECO:0000318"/>
    <property type="project" value="GO_Central"/>
</dbReference>
<gene>
    <name evidence="14" type="primary">EFTS</name>
    <name evidence="18" type="ORF">MANES_03G024100</name>
</gene>
<dbReference type="InterPro" id="IPR003029">
    <property type="entry name" value="S1_domain"/>
</dbReference>
<dbReference type="PANTHER" id="PTHR11741:SF10">
    <property type="entry name" value="POLYPROTEIN OF EF-TS, CHLOROPLASTIC"/>
    <property type="match status" value="1"/>
</dbReference>
<evidence type="ECO:0000256" key="3">
    <source>
        <dbReference type="ARBA" id="ARBA00022528"/>
    </source>
</evidence>
<dbReference type="FunFam" id="2.40.50.140:FF:000250">
    <property type="entry name" value="Elongation factor Ts, mitochondrial"/>
    <property type="match status" value="1"/>
</dbReference>
<dbReference type="Gene3D" id="1.10.286.20">
    <property type="match status" value="2"/>
</dbReference>
<feature type="compositionally biased region" description="Acidic residues" evidence="16">
    <location>
        <begin position="84"/>
        <end position="97"/>
    </location>
</feature>
<dbReference type="FunFam" id="2.40.50.140:FF:000051">
    <property type="entry name" value="RNA-binding transcriptional accessory protein"/>
    <property type="match status" value="1"/>
</dbReference>
<evidence type="ECO:0000256" key="11">
    <source>
        <dbReference type="ARBA" id="ARBA00063456"/>
    </source>
</evidence>
<feature type="compositionally biased region" description="Basic and acidic residues" evidence="16">
    <location>
        <begin position="253"/>
        <end position="263"/>
    </location>
</feature>
<feature type="compositionally biased region" description="Polar residues" evidence="16">
    <location>
        <begin position="605"/>
        <end position="618"/>
    </location>
</feature>
<evidence type="ECO:0000256" key="5">
    <source>
        <dbReference type="ARBA" id="ARBA00022737"/>
    </source>
</evidence>
<dbReference type="STRING" id="3983.A0A2C9W636"/>
<dbReference type="InterPro" id="IPR001816">
    <property type="entry name" value="Transl_elong_EFTs/EF1B"/>
</dbReference>
<feature type="compositionally biased region" description="Basic and acidic residues" evidence="16">
    <location>
        <begin position="219"/>
        <end position="232"/>
    </location>
</feature>
<sequence>MTSIVSSSGTSISLIPGRVFTIKKNGLTKCSLPRKSLKHTLSSQRLVLPLLPSVGLFPLYRRDCASLHRSILHKVSATETDTDVVVEEPESTVENEDSVGAAEIPADAVETSEKTSIRSDANPAPAQARRSRPSRKSEMPTVKNEDLIPGAKFTGKIRSIQQFGAFVDFGAFTDGLVHVSRLSDSFVKDVGNVVSVGQEVTVKLVEVNMETGRISLTMRESDITNKPQERVDSPGTSGDKPKPARRNTPKPSQRKEVKSSKFVKGQDLDGTVKNLTRSGAFISLPEGEEGFLPASEESEDGLLNMTGGSSLQVGQEVNVRVLRVARGQVTLTMKKEEDNDFDLEVSQGVVHVATNPFVLAFRKNKDIAAFLDEREKIEIVAKEPVKPKTSVEVGQVNQTETVSGIPKVQDQDQPPSSDEELVCVSSTVVETVEDVEITPEELNVESSSSGDDEPESIESSTSQFVGEVVKPVEDPEATPKDVAVGSSSAGDDEKPESIEPNSSQSVKGVLQTVEKEAEEGSVSTADKIIEKASSTDEVEDGKSGLTSSIVPVQNEGTGATSADEIGSISSSGGQADILPPQEAKESQDFGVVENQVDNVKDELATQTSAADSEISSAIQVEDEKQVEKTKDEVEIQTSAAEAEIPSPEQVEIEKQVENTKGEVEIQTSAAAAEIPSPEQVEIEKQVENTKGEVEIQTSAAAAEIPSPEQVGNTKDEVEIQTSTIQAEIPSAIQVENEKVETVPDENGTSRNSNAQGSSSSTQESVAKATISPALVKQLREETGAGMMDCKKALSETGGDIVKAQEFLRKKGLVSAEKKASRATAEGRIGSYIHDSRIGVLVEVNCETDFVSRGDIFKELVDDIAMQVAACPQVQYLVTEDVPEEIVNKEKEIEMQKEDLLSKPEQIRSKIVEGRIRKRLEELALLEQPYIKNDKLVVKDWVKQTIATIGENIKVRRFIRYNLGEGLEKKSQDFAAEVAAQTAAKTFTTPAKEQPASAEAKETVQKPPTVTVSAALVKQLREETGAGMMDCKKALSETGGDLEKAQEYLRKKGLSTADKKSSRLAAEGRIGSYIHDSRIGVLIEVNCETDFVGRSEKFKELVDDLAMQVVACPQVQFVSIEEVPESILNKEKELEMQREDLLSKPENIREKIVEGRVSKRLGELALLEQPFIKNDSVLVKDLVKQTVAALGENIKVRRFVRFTLGEATEDAKSETETSDE</sequence>
<keyword evidence="14" id="KW-0496">Mitochondrion</keyword>
<feature type="domain" description="S1 motif" evidence="17">
    <location>
        <begin position="150"/>
        <end position="219"/>
    </location>
</feature>
<accession>A0A2C9W636</accession>
<evidence type="ECO:0000256" key="13">
    <source>
        <dbReference type="ARBA" id="ARBA00065880"/>
    </source>
</evidence>
<feature type="compositionally biased region" description="Basic and acidic residues" evidence="16">
    <location>
        <begin position="470"/>
        <end position="479"/>
    </location>
</feature>
<dbReference type="FunFam" id="1.10.8.10:FF:000001">
    <property type="entry name" value="Elongation factor Ts"/>
    <property type="match status" value="2"/>
</dbReference>
<dbReference type="GO" id="GO:0003746">
    <property type="term" value="F:translation elongation factor activity"/>
    <property type="evidence" value="ECO:0000318"/>
    <property type="project" value="GO_Central"/>
</dbReference>
<feature type="region of interest" description="Disordered" evidence="16">
    <location>
        <begin position="605"/>
        <end position="650"/>
    </location>
</feature>
<comment type="subunit">
    <text evidence="11">Associates transiently with chloroplast polysomes.</text>
</comment>
<dbReference type="InterPro" id="IPR014039">
    <property type="entry name" value="Transl_elong_EFTs/EF1B_dimer"/>
</dbReference>
<dbReference type="Pfam" id="PF00889">
    <property type="entry name" value="EF_TS"/>
    <property type="match status" value="2"/>
</dbReference>
<evidence type="ECO:0000259" key="17">
    <source>
        <dbReference type="PROSITE" id="PS50126"/>
    </source>
</evidence>
<dbReference type="PANTHER" id="PTHR11741">
    <property type="entry name" value="ELONGATION FACTOR TS"/>
    <property type="match status" value="1"/>
</dbReference>
<evidence type="ECO:0000256" key="2">
    <source>
        <dbReference type="ARBA" id="ARBA00005532"/>
    </source>
</evidence>
<organism evidence="18">
    <name type="scientific">Manihot esculenta</name>
    <name type="common">Cassava</name>
    <name type="synonym">Jatropha manihot</name>
    <dbReference type="NCBI Taxonomy" id="3983"/>
    <lineage>
        <taxon>Eukaryota</taxon>
        <taxon>Viridiplantae</taxon>
        <taxon>Streptophyta</taxon>
        <taxon>Embryophyta</taxon>
        <taxon>Tracheophyta</taxon>
        <taxon>Spermatophyta</taxon>
        <taxon>Magnoliopsida</taxon>
        <taxon>eudicotyledons</taxon>
        <taxon>Gunneridae</taxon>
        <taxon>Pentapetalae</taxon>
        <taxon>rosids</taxon>
        <taxon>fabids</taxon>
        <taxon>Malpighiales</taxon>
        <taxon>Euphorbiaceae</taxon>
        <taxon>Crotonoideae</taxon>
        <taxon>Manihoteae</taxon>
        <taxon>Manihot</taxon>
    </lineage>
</organism>
<feature type="compositionally biased region" description="Acidic residues" evidence="16">
    <location>
        <begin position="434"/>
        <end position="443"/>
    </location>
</feature>
<evidence type="ECO:0000256" key="12">
    <source>
        <dbReference type="ARBA" id="ARBA00065253"/>
    </source>
</evidence>
<dbReference type="SUPFAM" id="SSF54713">
    <property type="entry name" value="Elongation factor Ts (EF-Ts), dimerisation domain"/>
    <property type="match status" value="2"/>
</dbReference>
<feature type="region of interest" description="Disordered" evidence="16">
    <location>
        <begin position="216"/>
        <end position="263"/>
    </location>
</feature>
<dbReference type="SUPFAM" id="SSF46934">
    <property type="entry name" value="UBA-like"/>
    <property type="match status" value="2"/>
</dbReference>
<comment type="subunit">
    <text evidence="12">Component of the chloroplast ribosome 70S subunit, and at low levels, present in polysomes.</text>
</comment>
<feature type="domain" description="S1 motif" evidence="17">
    <location>
        <begin position="265"/>
        <end position="334"/>
    </location>
</feature>
<comment type="subunit">
    <text evidence="13">Component of the chloroplast ribosome 30S and 70S subunits, as well as polysomes.</text>
</comment>
<evidence type="ECO:0000313" key="18">
    <source>
        <dbReference type="EMBL" id="OAY53794.1"/>
    </source>
</evidence>
<dbReference type="InterPro" id="IPR036402">
    <property type="entry name" value="EF-Ts_dimer_sf"/>
</dbReference>
<comment type="function">
    <text evidence="10">Binds to psbD and psbA 5'-untranslated regions (UTRs) in vitro.</text>
</comment>
<dbReference type="HAMAP" id="MF_00050">
    <property type="entry name" value="EF_Ts"/>
    <property type="match status" value="2"/>
</dbReference>
<dbReference type="SUPFAM" id="SSF50249">
    <property type="entry name" value="Nucleic acid-binding proteins"/>
    <property type="match status" value="2"/>
</dbReference>
<evidence type="ECO:0000256" key="4">
    <source>
        <dbReference type="ARBA" id="ARBA00022640"/>
    </source>
</evidence>
<comment type="function">
    <text evidence="9 14 15">Associates with the EF-Tu.GDP complex and induces the exchange of GDP to GTP. It remains bound to the aminoacyl-tRNA.EF-Tu.GTP complex up to the GTP hydrolysis stage on the ribosome.</text>
</comment>
<evidence type="ECO:0000256" key="6">
    <source>
        <dbReference type="ARBA" id="ARBA00022768"/>
    </source>
</evidence>
<dbReference type="SMART" id="SM00316">
    <property type="entry name" value="S1"/>
    <property type="match status" value="2"/>
</dbReference>
<feature type="region of interest" description="Disordered" evidence="16">
    <location>
        <begin position="434"/>
        <end position="589"/>
    </location>
</feature>
<feature type="compositionally biased region" description="Low complexity" evidence="16">
    <location>
        <begin position="748"/>
        <end position="764"/>
    </location>
</feature>
<keyword evidence="7 14" id="KW-0648">Protein biosynthesis</keyword>
<reference evidence="18" key="1">
    <citation type="submission" date="2016-02" db="EMBL/GenBank/DDBJ databases">
        <title>WGS assembly of Manihot esculenta.</title>
        <authorList>
            <person name="Bredeson J.V."/>
            <person name="Prochnik S.E."/>
            <person name="Lyons J.B."/>
            <person name="Schmutz J."/>
            <person name="Grimwood J."/>
            <person name="Vrebalov J."/>
            <person name="Bart R.S."/>
            <person name="Amuge T."/>
            <person name="Ferguson M.E."/>
            <person name="Green R."/>
            <person name="Putnam N."/>
            <person name="Stites J."/>
            <person name="Rounsley S."/>
            <person name="Rokhsar D.S."/>
        </authorList>
    </citation>
    <scope>NUCLEOTIDE SEQUENCE [LARGE SCALE GENOMIC DNA]</scope>
    <source>
        <tissue evidence="18">Leaf</tissue>
    </source>
</reference>